<evidence type="ECO:0000313" key="2">
    <source>
        <dbReference type="EMBL" id="CAB3397600.1"/>
    </source>
</evidence>
<dbReference type="AlphaFoldDB" id="A0A8S1ED28"/>
<dbReference type="PANTHER" id="PTHR15435:SF2">
    <property type="entry name" value="KICSTOR COMPLEX PROTEIN KAPTIN"/>
    <property type="match status" value="1"/>
</dbReference>
<organism evidence="2 3">
    <name type="scientific">Caenorhabditis bovis</name>
    <dbReference type="NCBI Taxonomy" id="2654633"/>
    <lineage>
        <taxon>Eukaryota</taxon>
        <taxon>Metazoa</taxon>
        <taxon>Ecdysozoa</taxon>
        <taxon>Nematoda</taxon>
        <taxon>Chromadorea</taxon>
        <taxon>Rhabditida</taxon>
        <taxon>Rhabditina</taxon>
        <taxon>Rhabditomorpha</taxon>
        <taxon>Rhabditoidea</taxon>
        <taxon>Rhabditidae</taxon>
        <taxon>Peloderinae</taxon>
        <taxon>Caenorhabditis</taxon>
    </lineage>
</organism>
<feature type="compositionally biased region" description="Polar residues" evidence="1">
    <location>
        <begin position="601"/>
        <end position="610"/>
    </location>
</feature>
<proteinExistence type="predicted"/>
<reference evidence="2 3" key="1">
    <citation type="submission" date="2020-04" db="EMBL/GenBank/DDBJ databases">
        <authorList>
            <person name="Laetsch R D."/>
            <person name="Stevens L."/>
            <person name="Kumar S."/>
            <person name="Blaxter L. M."/>
        </authorList>
    </citation>
    <scope>NUCLEOTIDE SEQUENCE [LARGE SCALE GENOMIC DNA]</scope>
</reference>
<name>A0A8S1ED28_9PELO</name>
<dbReference type="Pfam" id="PF14989">
    <property type="entry name" value="CCDC32"/>
    <property type="match status" value="1"/>
</dbReference>
<gene>
    <name evidence="2" type="ORF">CBOVIS_LOCUS988</name>
</gene>
<dbReference type="EMBL" id="CADEPM010000001">
    <property type="protein sequence ID" value="CAB3397600.1"/>
    <property type="molecule type" value="Genomic_DNA"/>
</dbReference>
<comment type="caution">
    <text evidence="2">The sequence shown here is derived from an EMBL/GenBank/DDBJ whole genome shotgun (WGS) entry which is preliminary data.</text>
</comment>
<dbReference type="GO" id="GO:0015629">
    <property type="term" value="C:actin cytoskeleton"/>
    <property type="evidence" value="ECO:0007669"/>
    <property type="project" value="InterPro"/>
</dbReference>
<sequence>MFSLHVYNSNKNSISENKLKQVKSQKKITSKTLIADIESLKNDQLFKLLSNSQEVPLTKEEQKFENDFVQEETRLDKTIEPSLIRKKIAPQTCAINKSELASIVKYDLTQKLHEFYRQLDETDEDRKESFQILQDIQSVGEELSRQKKKSKHWVKKDLTKLLPLDPSNRANVFEVACSDACLELTHENLAILVVFWIEVNKTSTPTKCFGTIFRVYKNLEIKLAKFIEAPSMIGYCRLTDRRCFIENQLCLLVFSKGAEVSAYTVKPDCIEQIEDVFEWFPSLALTKLPGGAVNSSCRISGGYRFSAVGLDTGILIVSVCVFEGNVILDSIRLKFGFPMTVVEFLPEIAPNVQRILLSSYMGPAAIWRIHFENDKLRYEPESILDDSQYHDSVLCACIYRFYHGAPPWILLGTYSGKILRYKLPMPTTNVRKTERYLKMIGTPFMALKNKPIYSIKQSGLNEISVTTPFGMTVLREDINGFSTSPFVKALENYQWKILRKNKKKRADFDLKMVQRISMESDSLECRPRAGSTVSSITNRTLEEELIATRRRMTMPSYTQGRPSPLMSANNSSSKLKQLDLNTAEIFYQDGPNEPGLEMRSPTKSAQTSSPRMGPIQEAGTSSPNPTESRRLNIFRFASKKSLSQSDQPLGRVFK</sequence>
<dbReference type="Proteomes" id="UP000494206">
    <property type="component" value="Unassembled WGS sequence"/>
</dbReference>
<dbReference type="GO" id="GO:0051015">
    <property type="term" value="F:actin filament binding"/>
    <property type="evidence" value="ECO:0007669"/>
    <property type="project" value="TreeGrafter"/>
</dbReference>
<feature type="region of interest" description="Disordered" evidence="1">
    <location>
        <begin position="587"/>
        <end position="631"/>
    </location>
</feature>
<protein>
    <submittedName>
        <fullName evidence="2">Uncharacterized protein</fullName>
    </submittedName>
</protein>
<dbReference type="GO" id="GO:0034198">
    <property type="term" value="P:cellular response to amino acid starvation"/>
    <property type="evidence" value="ECO:0007669"/>
    <property type="project" value="TreeGrafter"/>
</dbReference>
<accession>A0A8S1ED28</accession>
<dbReference type="PANTHER" id="PTHR15435">
    <property type="entry name" value="KICSTOR COMPLEX PROTEIN KAPTIN"/>
    <property type="match status" value="1"/>
</dbReference>
<dbReference type="OrthoDB" id="10267127at2759"/>
<dbReference type="InterPro" id="IPR028039">
    <property type="entry name" value="CCDC32"/>
</dbReference>
<dbReference type="GO" id="GO:1904262">
    <property type="term" value="P:negative regulation of TORC1 signaling"/>
    <property type="evidence" value="ECO:0007669"/>
    <property type="project" value="TreeGrafter"/>
</dbReference>
<dbReference type="GO" id="GO:0030027">
    <property type="term" value="C:lamellipodium"/>
    <property type="evidence" value="ECO:0007669"/>
    <property type="project" value="TreeGrafter"/>
</dbReference>
<dbReference type="GO" id="GO:0007015">
    <property type="term" value="P:actin filament organization"/>
    <property type="evidence" value="ECO:0007669"/>
    <property type="project" value="InterPro"/>
</dbReference>
<evidence type="ECO:0000313" key="3">
    <source>
        <dbReference type="Proteomes" id="UP000494206"/>
    </source>
</evidence>
<evidence type="ECO:0000256" key="1">
    <source>
        <dbReference type="SAM" id="MobiDB-lite"/>
    </source>
</evidence>
<dbReference type="InterPro" id="IPR029982">
    <property type="entry name" value="Kptn"/>
</dbReference>
<keyword evidence="3" id="KW-1185">Reference proteome</keyword>